<evidence type="ECO:0000256" key="5">
    <source>
        <dbReference type="RuleBase" id="RU004379"/>
    </source>
</evidence>
<dbReference type="Proteomes" id="UP000236161">
    <property type="component" value="Unassembled WGS sequence"/>
</dbReference>
<name>A0A2I0ARW9_9ASPA</name>
<evidence type="ECO:0000313" key="7">
    <source>
        <dbReference type="Proteomes" id="UP000236161"/>
    </source>
</evidence>
<comment type="subcellular location">
    <subcellularLocation>
        <location evidence="1">Membrane</location>
        <topology evidence="1">Multi-pass membrane protein</topology>
    </subcellularLocation>
</comment>
<feature type="transmembrane region" description="Helical" evidence="5">
    <location>
        <begin position="133"/>
        <end position="153"/>
    </location>
</feature>
<evidence type="ECO:0000313" key="6">
    <source>
        <dbReference type="EMBL" id="PKA58293.1"/>
    </source>
</evidence>
<dbReference type="Pfam" id="PF01027">
    <property type="entry name" value="Bax1-I"/>
    <property type="match status" value="1"/>
</dbReference>
<reference evidence="6 7" key="1">
    <citation type="journal article" date="2017" name="Nature">
        <title>The Apostasia genome and the evolution of orchids.</title>
        <authorList>
            <person name="Zhang G.Q."/>
            <person name="Liu K.W."/>
            <person name="Li Z."/>
            <person name="Lohaus R."/>
            <person name="Hsiao Y.Y."/>
            <person name="Niu S.C."/>
            <person name="Wang J.Y."/>
            <person name="Lin Y.C."/>
            <person name="Xu Q."/>
            <person name="Chen L.J."/>
            <person name="Yoshida K."/>
            <person name="Fujiwara S."/>
            <person name="Wang Z.W."/>
            <person name="Zhang Y.Q."/>
            <person name="Mitsuda N."/>
            <person name="Wang M."/>
            <person name="Liu G.H."/>
            <person name="Pecoraro L."/>
            <person name="Huang H.X."/>
            <person name="Xiao X.J."/>
            <person name="Lin M."/>
            <person name="Wu X.Y."/>
            <person name="Wu W.L."/>
            <person name="Chen Y.Y."/>
            <person name="Chang S.B."/>
            <person name="Sakamoto S."/>
            <person name="Ohme-Takagi M."/>
            <person name="Yagi M."/>
            <person name="Zeng S.J."/>
            <person name="Shen C.Y."/>
            <person name="Yeh C.M."/>
            <person name="Luo Y.B."/>
            <person name="Tsai W.C."/>
            <person name="Van de Peer Y."/>
            <person name="Liu Z.J."/>
        </authorList>
    </citation>
    <scope>NUCLEOTIDE SEQUENCE [LARGE SCALE GENOMIC DNA]</scope>
    <source>
        <strain evidence="7">cv. Shenzhen</strain>
        <tissue evidence="6">Stem</tissue>
    </source>
</reference>
<comment type="similarity">
    <text evidence="5">Belongs to the BI1 family.</text>
</comment>
<keyword evidence="4 5" id="KW-0472">Membrane</keyword>
<evidence type="ECO:0000256" key="1">
    <source>
        <dbReference type="ARBA" id="ARBA00004141"/>
    </source>
</evidence>
<proteinExistence type="inferred from homology"/>
<organism evidence="6 7">
    <name type="scientific">Apostasia shenzhenica</name>
    <dbReference type="NCBI Taxonomy" id="1088818"/>
    <lineage>
        <taxon>Eukaryota</taxon>
        <taxon>Viridiplantae</taxon>
        <taxon>Streptophyta</taxon>
        <taxon>Embryophyta</taxon>
        <taxon>Tracheophyta</taxon>
        <taxon>Spermatophyta</taxon>
        <taxon>Magnoliopsida</taxon>
        <taxon>Liliopsida</taxon>
        <taxon>Asparagales</taxon>
        <taxon>Orchidaceae</taxon>
        <taxon>Apostasioideae</taxon>
        <taxon>Apostasia</taxon>
    </lineage>
</organism>
<evidence type="ECO:0000256" key="2">
    <source>
        <dbReference type="ARBA" id="ARBA00022692"/>
    </source>
</evidence>
<dbReference type="InterPro" id="IPR006214">
    <property type="entry name" value="Bax_inhibitor_1-related"/>
</dbReference>
<sequence>MVESPELRWSFIRTIYTIISIQLLLTVAVSAVFISFRDSVSQFAFSSALNFCVSACLIVFPPSFLWPLFCFRYRHPMNLLLLGLFTLTVSLSTGLACAMTSGEIILVAAILTSVVVLSFTLYTFWAAKRGHDFTFLGPLLLAALIILLLFGHIRIVHPMGRVTTMIYGGLSVLVFSIYIIYSTDELIKRFKYEEYVWAAVGMYLNFINLFMSLVTILTHSC</sequence>
<keyword evidence="2 5" id="KW-0812">Transmembrane</keyword>
<protein>
    <submittedName>
        <fullName evidence="6">BI1-like protein</fullName>
    </submittedName>
</protein>
<feature type="transmembrane region" description="Helical" evidence="5">
    <location>
        <begin position="104"/>
        <end position="127"/>
    </location>
</feature>
<dbReference type="PANTHER" id="PTHR23291">
    <property type="entry name" value="BAX INHIBITOR-RELATED"/>
    <property type="match status" value="1"/>
</dbReference>
<dbReference type="PANTHER" id="PTHR23291:SF31">
    <property type="entry name" value="PROTEIN LIFEGUARD 4"/>
    <property type="match status" value="1"/>
</dbReference>
<gene>
    <name evidence="6" type="ORF">AXF42_Ash013017</name>
</gene>
<feature type="transmembrane region" description="Helical" evidence="5">
    <location>
        <begin position="195"/>
        <end position="217"/>
    </location>
</feature>
<dbReference type="EMBL" id="KZ451955">
    <property type="protein sequence ID" value="PKA58293.1"/>
    <property type="molecule type" value="Genomic_DNA"/>
</dbReference>
<accession>A0A2I0ARW9</accession>
<keyword evidence="3 5" id="KW-1133">Transmembrane helix</keyword>
<feature type="transmembrane region" description="Helical" evidence="5">
    <location>
        <begin position="15"/>
        <end position="36"/>
    </location>
</feature>
<keyword evidence="7" id="KW-1185">Reference proteome</keyword>
<dbReference type="AlphaFoldDB" id="A0A2I0ARW9"/>
<evidence type="ECO:0000256" key="4">
    <source>
        <dbReference type="ARBA" id="ARBA00023136"/>
    </source>
</evidence>
<feature type="transmembrane region" description="Helical" evidence="5">
    <location>
        <begin position="48"/>
        <end position="69"/>
    </location>
</feature>
<dbReference type="OrthoDB" id="7933078at2759"/>
<feature type="transmembrane region" description="Helical" evidence="5">
    <location>
        <begin position="75"/>
        <end position="97"/>
    </location>
</feature>
<evidence type="ECO:0000256" key="3">
    <source>
        <dbReference type="ARBA" id="ARBA00022989"/>
    </source>
</evidence>
<dbReference type="GO" id="GO:0016020">
    <property type="term" value="C:membrane"/>
    <property type="evidence" value="ECO:0007669"/>
    <property type="project" value="UniProtKB-SubCell"/>
</dbReference>
<feature type="transmembrane region" description="Helical" evidence="5">
    <location>
        <begin position="165"/>
        <end position="183"/>
    </location>
</feature>